<sequence>MNSTSETSKNSVEWDSVSYIISSRYRIAVLERLASGPATPSLIADHADDHMAHISRAIGELREESLVELLVSEDRRKGRVYGMTEQAQASWQVIEEQDLLDRRYQ</sequence>
<proteinExistence type="predicted"/>
<comment type="caution">
    <text evidence="1">The sequence shown here is derived from an EMBL/GenBank/DDBJ whole genome shotgun (WGS) entry which is preliminary data.</text>
</comment>
<name>A0ABU2G379_9EURY</name>
<protein>
    <submittedName>
        <fullName evidence="1">ArsR family transcriptional regulator</fullName>
    </submittedName>
</protein>
<dbReference type="Gene3D" id="1.10.10.10">
    <property type="entry name" value="Winged helix-like DNA-binding domain superfamily/Winged helix DNA-binding domain"/>
    <property type="match status" value="1"/>
</dbReference>
<accession>A0ABU2G379</accession>
<evidence type="ECO:0000313" key="2">
    <source>
        <dbReference type="Proteomes" id="UP001254813"/>
    </source>
</evidence>
<dbReference type="EMBL" id="JAMQOQ010000003">
    <property type="protein sequence ID" value="MDS0295245.1"/>
    <property type="molecule type" value="Genomic_DNA"/>
</dbReference>
<dbReference type="Proteomes" id="UP001254813">
    <property type="component" value="Unassembled WGS sequence"/>
</dbReference>
<dbReference type="RefSeq" id="WP_310929113.1">
    <property type="nucleotide sequence ID" value="NZ_JAMQOQ010000003.1"/>
</dbReference>
<gene>
    <name evidence="1" type="ORF">NDI79_13775</name>
</gene>
<dbReference type="InterPro" id="IPR036390">
    <property type="entry name" value="WH_DNA-bd_sf"/>
</dbReference>
<reference evidence="1 2" key="1">
    <citation type="submission" date="2022-06" db="EMBL/GenBank/DDBJ databases">
        <title>Halogeometricum sp. a new haloarchaeum isolate from saline soil.</title>
        <authorList>
            <person name="Strakova D."/>
            <person name="Galisteo C."/>
            <person name="Sanchez-Porro C."/>
            <person name="Ventosa A."/>
        </authorList>
    </citation>
    <scope>NUCLEOTIDE SEQUENCE [LARGE SCALE GENOMIC DNA]</scope>
    <source>
        <strain evidence="2">S3BR25-2</strain>
    </source>
</reference>
<organism evidence="1 2">
    <name type="scientific">Halogeometricum luteum</name>
    <dbReference type="NCBI Taxonomy" id="2950537"/>
    <lineage>
        <taxon>Archaea</taxon>
        <taxon>Methanobacteriati</taxon>
        <taxon>Methanobacteriota</taxon>
        <taxon>Stenosarchaea group</taxon>
        <taxon>Halobacteria</taxon>
        <taxon>Halobacteriales</taxon>
        <taxon>Haloferacaceae</taxon>
        <taxon>Halogeometricum</taxon>
    </lineage>
</organism>
<dbReference type="SUPFAM" id="SSF46785">
    <property type="entry name" value="Winged helix' DNA-binding domain"/>
    <property type="match status" value="1"/>
</dbReference>
<keyword evidence="2" id="KW-1185">Reference proteome</keyword>
<evidence type="ECO:0000313" key="1">
    <source>
        <dbReference type="EMBL" id="MDS0295245.1"/>
    </source>
</evidence>
<dbReference type="InterPro" id="IPR036388">
    <property type="entry name" value="WH-like_DNA-bd_sf"/>
</dbReference>